<dbReference type="Proteomes" id="UP000663070">
    <property type="component" value="Segment"/>
</dbReference>
<dbReference type="EMBL" id="MW057854">
    <property type="protein sequence ID" value="QPB11936.1"/>
    <property type="molecule type" value="Genomic_DNA"/>
</dbReference>
<evidence type="ECO:0000313" key="1">
    <source>
        <dbReference type="EMBL" id="QPB11936.1"/>
    </source>
</evidence>
<reference evidence="1" key="1">
    <citation type="submission" date="2020-10" db="EMBL/GenBank/DDBJ databases">
        <title>Novel bacteriophages targeting Providencia spp. as potential agents for phage therapy.</title>
        <authorList>
            <person name="Rakov C."/>
            <person name="Alkalay-Oren S."/>
            <person name="Coppenhagen-Glazer S."/>
            <person name="Hazan R."/>
        </authorList>
    </citation>
    <scope>NUCLEOTIDE SEQUENCE</scope>
</reference>
<proteinExistence type="predicted"/>
<protein>
    <submittedName>
        <fullName evidence="1">Uncharacterized protein</fullName>
    </submittedName>
</protein>
<organism evidence="1 2">
    <name type="scientific">Providencia phage PSTCR2</name>
    <dbReference type="NCBI Taxonomy" id="2783544"/>
    <lineage>
        <taxon>Viruses</taxon>
        <taxon>Duplodnaviria</taxon>
        <taxon>Heunggongvirae</taxon>
        <taxon>Uroviricota</taxon>
        <taxon>Caudoviricetes</taxon>
        <taxon>Autographivirales</taxon>
        <taxon>Autotranscriptaviridae</taxon>
        <taxon>Studiervirinae</taxon>
        <taxon>Solymavirus</taxon>
        <taxon>Solymavirus PSTCR2</taxon>
    </lineage>
</organism>
<name>A0A873WKG6_9CAUD</name>
<sequence>MSVQLDNLIAILRDSADLVGNGSICPEVICGTTYCGSCPFDSEQSVNKLIEELEVLQHAKA</sequence>
<evidence type="ECO:0000313" key="2">
    <source>
        <dbReference type="Proteomes" id="UP000663070"/>
    </source>
</evidence>
<accession>A0A873WKG6</accession>
<keyword evidence="2" id="KW-1185">Reference proteome</keyword>